<gene>
    <name evidence="1" type="ORF">COW80_03620</name>
</gene>
<dbReference type="Proteomes" id="UP000229981">
    <property type="component" value="Unassembled WGS sequence"/>
</dbReference>
<dbReference type="AlphaFoldDB" id="A0A2H0E0A1"/>
<comment type="caution">
    <text evidence="1">The sequence shown here is derived from an EMBL/GenBank/DDBJ whole genome shotgun (WGS) entry which is preliminary data.</text>
</comment>
<reference evidence="1 2" key="1">
    <citation type="submission" date="2017-09" db="EMBL/GenBank/DDBJ databases">
        <title>Depth-based differentiation of microbial function through sediment-hosted aquifers and enrichment of novel symbionts in the deep terrestrial subsurface.</title>
        <authorList>
            <person name="Probst A.J."/>
            <person name="Ladd B."/>
            <person name="Jarett J.K."/>
            <person name="Geller-Mcgrath D.E."/>
            <person name="Sieber C.M."/>
            <person name="Emerson J.B."/>
            <person name="Anantharaman K."/>
            <person name="Thomas B.C."/>
            <person name="Malmstrom R."/>
            <person name="Stieglmeier M."/>
            <person name="Klingl A."/>
            <person name="Woyke T."/>
            <person name="Ryan C.M."/>
            <person name="Banfield J.F."/>
        </authorList>
    </citation>
    <scope>NUCLEOTIDE SEQUENCE [LARGE SCALE GENOMIC DNA]</scope>
    <source>
        <strain evidence="1">CG22_combo_CG10-13_8_21_14_all_01_47_9</strain>
    </source>
</reference>
<evidence type="ECO:0000313" key="1">
    <source>
        <dbReference type="EMBL" id="PIP87842.1"/>
    </source>
</evidence>
<evidence type="ECO:0000313" key="2">
    <source>
        <dbReference type="Proteomes" id="UP000229981"/>
    </source>
</evidence>
<organism evidence="1 2">
    <name type="scientific">Candidatus Beckwithbacteria bacterium CG22_combo_CG10-13_8_21_14_all_01_47_9</name>
    <dbReference type="NCBI Taxonomy" id="1974496"/>
    <lineage>
        <taxon>Bacteria</taxon>
        <taxon>Candidatus Beckwithiibacteriota</taxon>
    </lineage>
</organism>
<protein>
    <submittedName>
        <fullName evidence="1">Uncharacterized protein</fullName>
    </submittedName>
</protein>
<dbReference type="EMBL" id="PCTU01000091">
    <property type="protein sequence ID" value="PIP87842.1"/>
    <property type="molecule type" value="Genomic_DNA"/>
</dbReference>
<proteinExistence type="predicted"/>
<sequence length="165" mass="19650">MLKTSVEQIKQKAREFAQNNKRWHFHILTLECQLNETREFALILENITDNEEFVSYSDKPYMGLGEELVKLLHGSDVITDNQEKKLGEPSISVKKMLKRAKELNQKGVFWHHHMLFPGCKFNQYKDKWVIVFEDKEQGKIIESISDIEPKNDLRHIERLFYSQKR</sequence>
<accession>A0A2H0E0A1</accession>
<name>A0A2H0E0A1_9BACT</name>